<name>A0A6A5TML7_9PLEO</name>
<protein>
    <submittedName>
        <fullName evidence="2">Uncharacterized protein</fullName>
    </submittedName>
</protein>
<keyword evidence="3" id="KW-1185">Reference proteome</keyword>
<dbReference type="OrthoDB" id="3793524at2759"/>
<reference evidence="2" key="1">
    <citation type="journal article" date="2020" name="Stud. Mycol.">
        <title>101 Dothideomycetes genomes: a test case for predicting lifestyles and emergence of pathogens.</title>
        <authorList>
            <person name="Haridas S."/>
            <person name="Albert R."/>
            <person name="Binder M."/>
            <person name="Bloem J."/>
            <person name="Labutti K."/>
            <person name="Salamov A."/>
            <person name="Andreopoulos B."/>
            <person name="Baker S."/>
            <person name="Barry K."/>
            <person name="Bills G."/>
            <person name="Bluhm B."/>
            <person name="Cannon C."/>
            <person name="Castanera R."/>
            <person name="Culley D."/>
            <person name="Daum C."/>
            <person name="Ezra D."/>
            <person name="Gonzalez J."/>
            <person name="Henrissat B."/>
            <person name="Kuo A."/>
            <person name="Liang C."/>
            <person name="Lipzen A."/>
            <person name="Lutzoni F."/>
            <person name="Magnuson J."/>
            <person name="Mondo S."/>
            <person name="Nolan M."/>
            <person name="Ohm R."/>
            <person name="Pangilinan J."/>
            <person name="Park H.-J."/>
            <person name="Ramirez L."/>
            <person name="Alfaro M."/>
            <person name="Sun H."/>
            <person name="Tritt A."/>
            <person name="Yoshinaga Y."/>
            <person name="Zwiers L.-H."/>
            <person name="Turgeon B."/>
            <person name="Goodwin S."/>
            <person name="Spatafora J."/>
            <person name="Crous P."/>
            <person name="Grigoriev I."/>
        </authorList>
    </citation>
    <scope>NUCLEOTIDE SEQUENCE</scope>
    <source>
        <strain evidence="2">CBS 675.92</strain>
    </source>
</reference>
<feature type="region of interest" description="Disordered" evidence="1">
    <location>
        <begin position="24"/>
        <end position="52"/>
    </location>
</feature>
<dbReference type="AlphaFoldDB" id="A0A6A5TML7"/>
<feature type="compositionally biased region" description="Polar residues" evidence="1">
    <location>
        <begin position="27"/>
        <end position="37"/>
    </location>
</feature>
<organism evidence="2 3">
    <name type="scientific">Byssothecium circinans</name>
    <dbReference type="NCBI Taxonomy" id="147558"/>
    <lineage>
        <taxon>Eukaryota</taxon>
        <taxon>Fungi</taxon>
        <taxon>Dikarya</taxon>
        <taxon>Ascomycota</taxon>
        <taxon>Pezizomycotina</taxon>
        <taxon>Dothideomycetes</taxon>
        <taxon>Pleosporomycetidae</taxon>
        <taxon>Pleosporales</taxon>
        <taxon>Massarineae</taxon>
        <taxon>Massarinaceae</taxon>
        <taxon>Byssothecium</taxon>
    </lineage>
</organism>
<evidence type="ECO:0000256" key="1">
    <source>
        <dbReference type="SAM" id="MobiDB-lite"/>
    </source>
</evidence>
<accession>A0A6A5TML7</accession>
<evidence type="ECO:0000313" key="2">
    <source>
        <dbReference type="EMBL" id="KAF1952046.1"/>
    </source>
</evidence>
<feature type="compositionally biased region" description="Basic residues" evidence="1">
    <location>
        <begin position="417"/>
        <end position="426"/>
    </location>
</feature>
<dbReference type="Proteomes" id="UP000800035">
    <property type="component" value="Unassembled WGS sequence"/>
</dbReference>
<gene>
    <name evidence="2" type="ORF">CC80DRAFT_573121</name>
</gene>
<sequence>MTTYYAYGTDGVLAERVDDAAVLGQPESWSGNPQQPVGSGFGGSDYDSTAGTSDPVGQFLEHHNMVSEASMGDQYYPEEQDIGGYPFLEGQYMTSENGSCTQVNQEYLFNHGFNSYRSYQSNEYYQSQGGYHGSVNNRSGFHFGDLSPMVYPDLEQVRKIHTLHSLLPNIYPKRLYNSLRGSKLDIVEEHTGKVFCRQVPKKMLVLFCGRANITKHLRSLDRNENLPHSSSRISQVLAMPPKVTNYIGFKVLLSWMHKACSPDFMGIMEPIVVPNNLFAAIALARVMDALGLHRDAGRVDNIIANTHLKRPLRSGEVRSIWKALPRDSKYTYRMVSELRERLSNAKETGNNKMLGEIDDLKEFMDAEEELTARIFDQEVNEQYKPVFSTDWCKNLPMEGEKTPAVYKSAPQVLVPKHARPKKHYSRGRKDSKVTRSVTSEDDEGAMDYATYAKQASLRKEALSEAPKLNAAVVLRIVPEKKVGVEEEAQVGSKQLEW</sequence>
<proteinExistence type="predicted"/>
<evidence type="ECO:0000313" key="3">
    <source>
        <dbReference type="Proteomes" id="UP000800035"/>
    </source>
</evidence>
<feature type="region of interest" description="Disordered" evidence="1">
    <location>
        <begin position="417"/>
        <end position="441"/>
    </location>
</feature>
<dbReference type="EMBL" id="ML977013">
    <property type="protein sequence ID" value="KAF1952046.1"/>
    <property type="molecule type" value="Genomic_DNA"/>
</dbReference>